<dbReference type="AlphaFoldDB" id="G0N3T4"/>
<dbReference type="Proteomes" id="UP000008068">
    <property type="component" value="Unassembled WGS sequence"/>
</dbReference>
<gene>
    <name evidence="2" type="ORF">CAEBREN_25666</name>
</gene>
<dbReference type="InterPro" id="IPR011333">
    <property type="entry name" value="SKP1/BTB/POZ_sf"/>
</dbReference>
<feature type="domain" description="BTB" evidence="1">
    <location>
        <begin position="18"/>
        <end position="77"/>
    </location>
</feature>
<dbReference type="Gene3D" id="3.30.710.10">
    <property type="entry name" value="Potassium Channel Kv1.1, Chain A"/>
    <property type="match status" value="1"/>
</dbReference>
<evidence type="ECO:0000313" key="3">
    <source>
        <dbReference type="Proteomes" id="UP000008068"/>
    </source>
</evidence>
<accession>G0N3T4</accession>
<dbReference type="PANTHER" id="PTHR22743:SF165">
    <property type="entry name" value="BTB AND MATH DOMAIN CONTAINING-RELATED"/>
    <property type="match status" value="1"/>
</dbReference>
<dbReference type="Pfam" id="PF00651">
    <property type="entry name" value="BTB"/>
    <property type="match status" value="1"/>
</dbReference>
<evidence type="ECO:0000313" key="2">
    <source>
        <dbReference type="EMBL" id="EGT51809.1"/>
    </source>
</evidence>
<dbReference type="InParanoid" id="G0N3T4"/>
<dbReference type="STRING" id="135651.G0N3T4"/>
<protein>
    <recommendedName>
        <fullName evidence="1">BTB domain-containing protein</fullName>
    </recommendedName>
</protein>
<organism evidence="3">
    <name type="scientific">Caenorhabditis brenneri</name>
    <name type="common">Nematode worm</name>
    <dbReference type="NCBI Taxonomy" id="135651"/>
    <lineage>
        <taxon>Eukaryota</taxon>
        <taxon>Metazoa</taxon>
        <taxon>Ecdysozoa</taxon>
        <taxon>Nematoda</taxon>
        <taxon>Chromadorea</taxon>
        <taxon>Rhabditida</taxon>
        <taxon>Rhabditina</taxon>
        <taxon>Rhabditomorpha</taxon>
        <taxon>Rhabditoidea</taxon>
        <taxon>Rhabditidae</taxon>
        <taxon>Peloderinae</taxon>
        <taxon>Caenorhabditis</taxon>
    </lineage>
</organism>
<dbReference type="PROSITE" id="PS50097">
    <property type="entry name" value="BTB"/>
    <property type="match status" value="1"/>
</dbReference>
<dbReference type="InterPro" id="IPR052664">
    <property type="entry name" value="BTB-MATH_domain_protein"/>
</dbReference>
<dbReference type="PANTHER" id="PTHR22743">
    <property type="entry name" value="MEPRIN/TRAF-LIKE MATH FAMILY-C.ELEGANS"/>
    <property type="match status" value="1"/>
</dbReference>
<proteinExistence type="predicted"/>
<dbReference type="SUPFAM" id="SSF54695">
    <property type="entry name" value="POZ domain"/>
    <property type="match status" value="1"/>
</dbReference>
<dbReference type="SMART" id="SM00225">
    <property type="entry name" value="BTB"/>
    <property type="match status" value="1"/>
</dbReference>
<dbReference type="OrthoDB" id="6046119at2759"/>
<name>G0N3T4_CAEBE</name>
<sequence>MSGFGIEKLRYFDHHTHYDVILIVEGRKFHLLKAFLACQSIYFDKLLFGAFKEANQKEVVLKEVDHEDFHSFLELIHGESAVNDANIDGVLHLADMFDVPTAIRRCEEFLLEKSKWSLDEKMEIARKYHLEGLNMNLLKIREEMKKESEEHVAEPIRKSKKASWFSCIRKQRD</sequence>
<reference evidence="3" key="1">
    <citation type="submission" date="2011-07" db="EMBL/GenBank/DDBJ databases">
        <authorList>
            <consortium name="Caenorhabditis brenneri Sequencing and Analysis Consortium"/>
            <person name="Wilson R.K."/>
        </authorList>
    </citation>
    <scope>NUCLEOTIDE SEQUENCE [LARGE SCALE GENOMIC DNA]</scope>
    <source>
        <strain evidence="3">PB2801</strain>
    </source>
</reference>
<keyword evidence="3" id="KW-1185">Reference proteome</keyword>
<evidence type="ECO:0000259" key="1">
    <source>
        <dbReference type="PROSITE" id="PS50097"/>
    </source>
</evidence>
<dbReference type="EMBL" id="GL379835">
    <property type="protein sequence ID" value="EGT51809.1"/>
    <property type="molecule type" value="Genomic_DNA"/>
</dbReference>
<dbReference type="CDD" id="cd18186">
    <property type="entry name" value="BTB_POZ_ZBTB_KLHL-like"/>
    <property type="match status" value="1"/>
</dbReference>
<dbReference type="InterPro" id="IPR000210">
    <property type="entry name" value="BTB/POZ_dom"/>
</dbReference>
<dbReference type="HOGENOM" id="CLU_036654_1_2_1"/>